<keyword evidence="2" id="KW-0472">Membrane</keyword>
<keyword evidence="2" id="KW-0812">Transmembrane</keyword>
<accession>A0A2Z7C823</accession>
<evidence type="ECO:0000256" key="2">
    <source>
        <dbReference type="SAM" id="Phobius"/>
    </source>
</evidence>
<evidence type="ECO:0000256" key="1">
    <source>
        <dbReference type="SAM" id="MobiDB-lite"/>
    </source>
</evidence>
<keyword evidence="4" id="KW-1185">Reference proteome</keyword>
<dbReference type="AlphaFoldDB" id="A0A2Z7C823"/>
<organism evidence="3 4">
    <name type="scientific">Dorcoceras hygrometricum</name>
    <dbReference type="NCBI Taxonomy" id="472368"/>
    <lineage>
        <taxon>Eukaryota</taxon>
        <taxon>Viridiplantae</taxon>
        <taxon>Streptophyta</taxon>
        <taxon>Embryophyta</taxon>
        <taxon>Tracheophyta</taxon>
        <taxon>Spermatophyta</taxon>
        <taxon>Magnoliopsida</taxon>
        <taxon>eudicotyledons</taxon>
        <taxon>Gunneridae</taxon>
        <taxon>Pentapetalae</taxon>
        <taxon>asterids</taxon>
        <taxon>lamiids</taxon>
        <taxon>Lamiales</taxon>
        <taxon>Gesneriaceae</taxon>
        <taxon>Didymocarpoideae</taxon>
        <taxon>Trichosporeae</taxon>
        <taxon>Loxocarpinae</taxon>
        <taxon>Dorcoceras</taxon>
    </lineage>
</organism>
<dbReference type="Proteomes" id="UP000250235">
    <property type="component" value="Unassembled WGS sequence"/>
</dbReference>
<feature type="transmembrane region" description="Helical" evidence="2">
    <location>
        <begin position="12"/>
        <end position="30"/>
    </location>
</feature>
<keyword evidence="2" id="KW-1133">Transmembrane helix</keyword>
<name>A0A2Z7C823_9LAMI</name>
<dbReference type="PANTHER" id="PTHR35280">
    <property type="entry name" value="F17L21.9"/>
    <property type="match status" value="1"/>
</dbReference>
<evidence type="ECO:0000313" key="3">
    <source>
        <dbReference type="EMBL" id="KZV42669.1"/>
    </source>
</evidence>
<protein>
    <submittedName>
        <fullName evidence="3">Uncharacterized protein</fullName>
    </submittedName>
</protein>
<proteinExistence type="predicted"/>
<reference evidence="3 4" key="1">
    <citation type="journal article" date="2015" name="Proc. Natl. Acad. Sci. U.S.A.">
        <title>The resurrection genome of Boea hygrometrica: A blueprint for survival of dehydration.</title>
        <authorList>
            <person name="Xiao L."/>
            <person name="Yang G."/>
            <person name="Zhang L."/>
            <person name="Yang X."/>
            <person name="Zhao S."/>
            <person name="Ji Z."/>
            <person name="Zhou Q."/>
            <person name="Hu M."/>
            <person name="Wang Y."/>
            <person name="Chen M."/>
            <person name="Xu Y."/>
            <person name="Jin H."/>
            <person name="Xiao X."/>
            <person name="Hu G."/>
            <person name="Bao F."/>
            <person name="Hu Y."/>
            <person name="Wan P."/>
            <person name="Li L."/>
            <person name="Deng X."/>
            <person name="Kuang T."/>
            <person name="Xiang C."/>
            <person name="Zhu J.K."/>
            <person name="Oliver M.J."/>
            <person name="He Y."/>
        </authorList>
    </citation>
    <scope>NUCLEOTIDE SEQUENCE [LARGE SCALE GENOMIC DNA]</scope>
    <source>
        <strain evidence="4">cv. XS01</strain>
    </source>
</reference>
<feature type="region of interest" description="Disordered" evidence="1">
    <location>
        <begin position="63"/>
        <end position="84"/>
    </location>
</feature>
<evidence type="ECO:0000313" key="4">
    <source>
        <dbReference type="Proteomes" id="UP000250235"/>
    </source>
</evidence>
<dbReference type="OrthoDB" id="782808at2759"/>
<gene>
    <name evidence="3" type="ORF">F511_25152</name>
</gene>
<sequence>MKEVRNVKRQNQITHCLVTIMILLTAAWQISEVSLLWKLKKGLRNPFNFFGGIVKGLILKGARPEDDSEQPDDKEKSGNKSPFIKFPDLHLLDFFDSSDGE</sequence>
<dbReference type="PANTHER" id="PTHR35280:SF1">
    <property type="entry name" value="F17L21.9"/>
    <property type="match status" value="1"/>
</dbReference>
<dbReference type="EMBL" id="KQ998973">
    <property type="protein sequence ID" value="KZV42669.1"/>
    <property type="molecule type" value="Genomic_DNA"/>
</dbReference>